<dbReference type="PANTHER" id="PTHR30093:SF2">
    <property type="entry name" value="TYPE II SECRETION SYSTEM PROTEIN H"/>
    <property type="match status" value="1"/>
</dbReference>
<evidence type="ECO:0000259" key="2">
    <source>
        <dbReference type="Pfam" id="PF07596"/>
    </source>
</evidence>
<organism evidence="3 4">
    <name type="scientific">Gimesia fumaroli</name>
    <dbReference type="NCBI Taxonomy" id="2527976"/>
    <lineage>
        <taxon>Bacteria</taxon>
        <taxon>Pseudomonadati</taxon>
        <taxon>Planctomycetota</taxon>
        <taxon>Planctomycetia</taxon>
        <taxon>Planctomycetales</taxon>
        <taxon>Planctomycetaceae</taxon>
        <taxon>Gimesia</taxon>
    </lineage>
</organism>
<dbReference type="AlphaFoldDB" id="A0A518IEH6"/>
<keyword evidence="4" id="KW-1185">Reference proteome</keyword>
<dbReference type="KEGG" id="gfm:Enr17x_35240"/>
<dbReference type="RefSeq" id="WP_145310693.1">
    <property type="nucleotide sequence ID" value="NZ_CP037452.1"/>
</dbReference>
<feature type="domain" description="DUF1559" evidence="2">
    <location>
        <begin position="52"/>
        <end position="194"/>
    </location>
</feature>
<dbReference type="PANTHER" id="PTHR30093">
    <property type="entry name" value="GENERAL SECRETION PATHWAY PROTEIN G"/>
    <property type="match status" value="1"/>
</dbReference>
<protein>
    <recommendedName>
        <fullName evidence="2">DUF1559 domain-containing protein</fullName>
    </recommendedName>
</protein>
<accession>A0A518IEH6</accession>
<dbReference type="OrthoDB" id="285651at2"/>
<gene>
    <name evidence="3" type="ORF">Enr17x_35240</name>
</gene>
<dbReference type="Proteomes" id="UP000318313">
    <property type="component" value="Chromosome"/>
</dbReference>
<evidence type="ECO:0000256" key="1">
    <source>
        <dbReference type="SAM" id="Phobius"/>
    </source>
</evidence>
<keyword evidence="1" id="KW-1133">Transmembrane helix</keyword>
<dbReference type="EMBL" id="CP037452">
    <property type="protein sequence ID" value="QDV51468.1"/>
    <property type="molecule type" value="Genomic_DNA"/>
</dbReference>
<reference evidence="3 4" key="1">
    <citation type="submission" date="2019-03" db="EMBL/GenBank/DDBJ databases">
        <title>Deep-cultivation of Planctomycetes and their phenomic and genomic characterization uncovers novel biology.</title>
        <authorList>
            <person name="Wiegand S."/>
            <person name="Jogler M."/>
            <person name="Boedeker C."/>
            <person name="Pinto D."/>
            <person name="Vollmers J."/>
            <person name="Rivas-Marin E."/>
            <person name="Kohn T."/>
            <person name="Peeters S.H."/>
            <person name="Heuer A."/>
            <person name="Rast P."/>
            <person name="Oberbeckmann S."/>
            <person name="Bunk B."/>
            <person name="Jeske O."/>
            <person name="Meyerdierks A."/>
            <person name="Storesund J.E."/>
            <person name="Kallscheuer N."/>
            <person name="Luecker S."/>
            <person name="Lage O.M."/>
            <person name="Pohl T."/>
            <person name="Merkel B.J."/>
            <person name="Hornburger P."/>
            <person name="Mueller R.-W."/>
            <person name="Bruemmer F."/>
            <person name="Labrenz M."/>
            <person name="Spormann A.M."/>
            <person name="Op den Camp H."/>
            <person name="Overmann J."/>
            <person name="Amann R."/>
            <person name="Jetten M.S.M."/>
            <person name="Mascher T."/>
            <person name="Medema M.H."/>
            <person name="Devos D.P."/>
            <person name="Kaster A.-K."/>
            <person name="Ovreas L."/>
            <person name="Rohde M."/>
            <person name="Galperin M.Y."/>
            <person name="Jogler C."/>
        </authorList>
    </citation>
    <scope>NUCLEOTIDE SEQUENCE [LARGE SCALE GENOMIC DNA]</scope>
    <source>
        <strain evidence="3 4">Enr17</strain>
    </source>
</reference>
<sequence>MPDSNQESEQKNQAARALHPFFFWVIFLVGFSFVIALFIPEQVFNLFSRNTGREAARRHTSKNNLLQMGLALHQYHETYGIFPPGNTATADGNPSHSWQTLILPYLDHKPIFNQINFEQPWNATENQLVFQTVMPVYLNPVISVLYPEQKSSTSPEGYGLSHYAGNELVLKQNQGSQIREIKDGMSPTIFAMEIGENFKPWGDPSSTINPSQVFGPGKKTSQEGGNYILMGDGAVRFITKEIDPAILKALSTPNGGEETREFLKQSSTKD</sequence>
<feature type="transmembrane region" description="Helical" evidence="1">
    <location>
        <begin position="21"/>
        <end position="39"/>
    </location>
</feature>
<name>A0A518IEH6_9PLAN</name>
<keyword evidence="1" id="KW-0812">Transmembrane</keyword>
<dbReference type="InterPro" id="IPR011453">
    <property type="entry name" value="DUF1559"/>
</dbReference>
<proteinExistence type="predicted"/>
<keyword evidence="1" id="KW-0472">Membrane</keyword>
<evidence type="ECO:0000313" key="3">
    <source>
        <dbReference type="EMBL" id="QDV51468.1"/>
    </source>
</evidence>
<dbReference type="Pfam" id="PF07596">
    <property type="entry name" value="SBP_bac_10"/>
    <property type="match status" value="1"/>
</dbReference>
<evidence type="ECO:0000313" key="4">
    <source>
        <dbReference type="Proteomes" id="UP000318313"/>
    </source>
</evidence>